<accession>A0A4Y2BTW3</accession>
<organism evidence="1 2">
    <name type="scientific">Araneus ventricosus</name>
    <name type="common">Orbweaver spider</name>
    <name type="synonym">Epeira ventricosa</name>
    <dbReference type="NCBI Taxonomy" id="182803"/>
    <lineage>
        <taxon>Eukaryota</taxon>
        <taxon>Metazoa</taxon>
        <taxon>Ecdysozoa</taxon>
        <taxon>Arthropoda</taxon>
        <taxon>Chelicerata</taxon>
        <taxon>Arachnida</taxon>
        <taxon>Araneae</taxon>
        <taxon>Araneomorphae</taxon>
        <taxon>Entelegynae</taxon>
        <taxon>Araneoidea</taxon>
        <taxon>Araneidae</taxon>
        <taxon>Araneus</taxon>
    </lineage>
</organism>
<sequence length="106" mass="12017">MAVAAKFQALFSGEYCLESWIKVPVSAPWQCSPEDWKNLHETSDSCSQISGPIFRRVLFCDLDKKYQFHLPGNANLKIGRVFMKQVTVAPEFQVLFSGEYIVLRAG</sequence>
<gene>
    <name evidence="1" type="ORF">AVEN_197561_1</name>
</gene>
<dbReference type="AlphaFoldDB" id="A0A4Y2BTW3"/>
<comment type="caution">
    <text evidence="1">The sequence shown here is derived from an EMBL/GenBank/DDBJ whole genome shotgun (WGS) entry which is preliminary data.</text>
</comment>
<evidence type="ECO:0000313" key="1">
    <source>
        <dbReference type="EMBL" id="GBL94895.1"/>
    </source>
</evidence>
<keyword evidence="2" id="KW-1185">Reference proteome</keyword>
<reference evidence="1 2" key="1">
    <citation type="journal article" date="2019" name="Sci. Rep.">
        <title>Orb-weaving spider Araneus ventricosus genome elucidates the spidroin gene catalogue.</title>
        <authorList>
            <person name="Kono N."/>
            <person name="Nakamura H."/>
            <person name="Ohtoshi R."/>
            <person name="Moran D.A.P."/>
            <person name="Shinohara A."/>
            <person name="Yoshida Y."/>
            <person name="Fujiwara M."/>
            <person name="Mori M."/>
            <person name="Tomita M."/>
            <person name="Arakawa K."/>
        </authorList>
    </citation>
    <scope>NUCLEOTIDE SEQUENCE [LARGE SCALE GENOMIC DNA]</scope>
</reference>
<dbReference type="Proteomes" id="UP000499080">
    <property type="component" value="Unassembled WGS sequence"/>
</dbReference>
<proteinExistence type="predicted"/>
<dbReference type="EMBL" id="BGPR01000106">
    <property type="protein sequence ID" value="GBL94895.1"/>
    <property type="molecule type" value="Genomic_DNA"/>
</dbReference>
<evidence type="ECO:0000313" key="2">
    <source>
        <dbReference type="Proteomes" id="UP000499080"/>
    </source>
</evidence>
<protein>
    <submittedName>
        <fullName evidence="1">Uncharacterized protein</fullName>
    </submittedName>
</protein>
<name>A0A4Y2BTW3_ARAVE</name>